<organism evidence="2 3">
    <name type="scientific">Flagellimonas taeanensis</name>
    <dbReference type="NCBI Taxonomy" id="1005926"/>
    <lineage>
        <taxon>Bacteria</taxon>
        <taxon>Pseudomonadati</taxon>
        <taxon>Bacteroidota</taxon>
        <taxon>Flavobacteriia</taxon>
        <taxon>Flavobacteriales</taxon>
        <taxon>Flavobacteriaceae</taxon>
        <taxon>Flagellimonas</taxon>
    </lineage>
</organism>
<gene>
    <name evidence="1" type="ORF">SAMN04487891_11625</name>
    <name evidence="2" type="ORF">SAMN05216293_4061</name>
</gene>
<accession>A0A1M7CNC7</accession>
<evidence type="ECO:0000313" key="2">
    <source>
        <dbReference type="EMBL" id="SHL68339.1"/>
    </source>
</evidence>
<sequence length="55" mass="6488">MQSYEEAMLQHYNLECLLNCNILKLHKFIQAIHSETKKAVDCFQNIEKALPKTHQ</sequence>
<name>A0A1M7CNC7_9FLAO</name>
<dbReference type="STRING" id="1055723.SAMN05216293_4061"/>
<reference evidence="2 3" key="1">
    <citation type="submission" date="2016-11" db="EMBL/GenBank/DDBJ databases">
        <authorList>
            <person name="Varghese N."/>
            <person name="Submissions S."/>
        </authorList>
    </citation>
    <scope>NUCLEOTIDE SEQUENCE [LARGE SCALE GENOMIC DNA]</scope>
    <source>
        <strain evidence="2 3">CGMCC 1.12174</strain>
        <strain evidence="1 4">DSM 26351</strain>
    </source>
</reference>
<evidence type="ECO:0000313" key="4">
    <source>
        <dbReference type="Proteomes" id="UP000198940"/>
    </source>
</evidence>
<dbReference type="Proteomes" id="UP000184031">
    <property type="component" value="Unassembled WGS sequence"/>
</dbReference>
<protein>
    <submittedName>
        <fullName evidence="2">Uncharacterized protein</fullName>
    </submittedName>
</protein>
<dbReference type="AlphaFoldDB" id="A0A1M7CNC7"/>
<dbReference type="EMBL" id="FOKU01000016">
    <property type="protein sequence ID" value="SFC63957.1"/>
    <property type="molecule type" value="Genomic_DNA"/>
</dbReference>
<keyword evidence="4" id="KW-1185">Reference proteome</keyword>
<proteinExistence type="predicted"/>
<dbReference type="EMBL" id="FRAT01000014">
    <property type="protein sequence ID" value="SHL68339.1"/>
    <property type="molecule type" value="Genomic_DNA"/>
</dbReference>
<comment type="caution">
    <text evidence="2">The sequence shown here is derived from an EMBL/GenBank/DDBJ whole genome shotgun (WGS) entry which is preliminary data.</text>
</comment>
<evidence type="ECO:0000313" key="3">
    <source>
        <dbReference type="Proteomes" id="UP000184031"/>
    </source>
</evidence>
<evidence type="ECO:0000313" key="1">
    <source>
        <dbReference type="EMBL" id="SFC63957.1"/>
    </source>
</evidence>
<dbReference type="Proteomes" id="UP000198940">
    <property type="component" value="Unassembled WGS sequence"/>
</dbReference>